<protein>
    <submittedName>
        <fullName evidence="2">CLUMA_CG017327, isoform A</fullName>
    </submittedName>
</protein>
<reference evidence="2 3" key="1">
    <citation type="submission" date="2015-04" db="EMBL/GenBank/DDBJ databases">
        <authorList>
            <person name="Syromyatnikov M.Y."/>
            <person name="Popov V.N."/>
        </authorList>
    </citation>
    <scope>NUCLEOTIDE SEQUENCE [LARGE SCALE GENOMIC DNA]</scope>
</reference>
<evidence type="ECO:0000313" key="2">
    <source>
        <dbReference type="EMBL" id="CRL04222.1"/>
    </source>
</evidence>
<organism evidence="2 3">
    <name type="scientific">Clunio marinus</name>
    <dbReference type="NCBI Taxonomy" id="568069"/>
    <lineage>
        <taxon>Eukaryota</taxon>
        <taxon>Metazoa</taxon>
        <taxon>Ecdysozoa</taxon>
        <taxon>Arthropoda</taxon>
        <taxon>Hexapoda</taxon>
        <taxon>Insecta</taxon>
        <taxon>Pterygota</taxon>
        <taxon>Neoptera</taxon>
        <taxon>Endopterygota</taxon>
        <taxon>Diptera</taxon>
        <taxon>Nematocera</taxon>
        <taxon>Chironomoidea</taxon>
        <taxon>Chironomidae</taxon>
        <taxon>Clunio</taxon>
    </lineage>
</organism>
<feature type="region of interest" description="Disordered" evidence="1">
    <location>
        <begin position="427"/>
        <end position="453"/>
    </location>
</feature>
<feature type="compositionally biased region" description="Basic residues" evidence="1">
    <location>
        <begin position="189"/>
        <end position="201"/>
    </location>
</feature>
<dbReference type="AlphaFoldDB" id="A0A1J1IYJ8"/>
<name>A0A1J1IYJ8_9DIPT</name>
<dbReference type="STRING" id="568069.A0A1J1IYJ8"/>
<keyword evidence="3" id="KW-1185">Reference proteome</keyword>
<dbReference type="Proteomes" id="UP000183832">
    <property type="component" value="Unassembled WGS sequence"/>
</dbReference>
<sequence>MSSKVNLDDIKQIPAEEFKEILHAWMNEKEITKELQKKLRKQLFTDFQKTELAKQLEMDKQKALFDSKDFVIDTLQAEHLYNQNNHFTLSVFFTETRHSTLLPNFEKDSMFRFEEDYIGNLIDLMGITKSDKITRRILNVYKSSTDSLLSIMLKELIISHNTTETGTVATQTETNNLQSEDLSFTSSKSKNKKKRRRRHHGLTSSDSKTNKSKKVKEIAVISQNLDKMSNNISIITNKLDDFKRHPSQDDSKAIIESVGTIMQQLNCCVINFERLCQDIRKVSEVSHKNYDEWMNELQNTENGRRFLRKLQKSFSRIMREEKDKLEKDFRRKVEREKLKLSKLYRSSAPKSIEKKPQNFPDTITKEINEIFENTCMMIKNVEKESELFEKSLEVDEQRKRTEAYKDPRSKTTATEVNLDDCLQIHSKESSSVQSDLRSYTSNSFEIDETHENK</sequence>
<proteinExistence type="predicted"/>
<evidence type="ECO:0000313" key="3">
    <source>
        <dbReference type="Proteomes" id="UP000183832"/>
    </source>
</evidence>
<evidence type="ECO:0000256" key="1">
    <source>
        <dbReference type="SAM" id="MobiDB-lite"/>
    </source>
</evidence>
<accession>A0A1J1IYJ8</accession>
<dbReference type="EMBL" id="CVRI01000063">
    <property type="protein sequence ID" value="CRL04222.1"/>
    <property type="molecule type" value="Genomic_DNA"/>
</dbReference>
<gene>
    <name evidence="2" type="ORF">CLUMA_CG017327</name>
</gene>
<feature type="region of interest" description="Disordered" evidence="1">
    <location>
        <begin position="173"/>
        <end position="213"/>
    </location>
</feature>
<feature type="compositionally biased region" description="Polar residues" evidence="1">
    <location>
        <begin position="429"/>
        <end position="444"/>
    </location>
</feature>
<dbReference type="OrthoDB" id="206339at2759"/>